<reference evidence="3 4" key="1">
    <citation type="submission" date="2024-01" db="EMBL/GenBank/DDBJ databases">
        <title>A telomere-to-telomere, gap-free genome of sweet tea (Lithocarpus litseifolius).</title>
        <authorList>
            <person name="Zhou J."/>
        </authorList>
    </citation>
    <scope>NUCLEOTIDE SEQUENCE [LARGE SCALE GENOMIC DNA]</scope>
    <source>
        <strain evidence="3">Zhou-2022a</strain>
        <tissue evidence="3">Leaf</tissue>
    </source>
</reference>
<keyword evidence="4" id="KW-1185">Reference proteome</keyword>
<gene>
    <name evidence="3" type="ORF">SO802_008953</name>
</gene>
<dbReference type="PANTHER" id="PTHR31286:SF99">
    <property type="entry name" value="DUF4283 DOMAIN-CONTAINING PROTEIN"/>
    <property type="match status" value="1"/>
</dbReference>
<evidence type="ECO:0000256" key="1">
    <source>
        <dbReference type="SAM" id="MobiDB-lite"/>
    </source>
</evidence>
<evidence type="ECO:0000313" key="3">
    <source>
        <dbReference type="EMBL" id="KAL0007451.1"/>
    </source>
</evidence>
<feature type="region of interest" description="Disordered" evidence="1">
    <location>
        <begin position="1"/>
        <end position="48"/>
    </location>
</feature>
<dbReference type="AlphaFoldDB" id="A0AAW2DAP5"/>
<sequence>MKARVLSREEEAELTRSNKKVKDSYHANFSDHSGEDSPSKGDQSPWNGPKASFKDRLVGRMDCVDLGYGFFLNRFYAKEDLDFVLQKGPWFIGDNFLSLRPWEPFFKPSTASVSTIAVWVRLNELPIELYDRDVLRQIGEAIGRVLRIDTHTAMEAQGKYTRLCVQIDLNKPLVNTIVIGRFEQPVMYEVV</sequence>
<dbReference type="PANTHER" id="PTHR31286">
    <property type="entry name" value="GLYCINE-RICH CELL WALL STRUCTURAL PROTEIN 1.8-LIKE"/>
    <property type="match status" value="1"/>
</dbReference>
<comment type="caution">
    <text evidence="3">The sequence shown here is derived from an EMBL/GenBank/DDBJ whole genome shotgun (WGS) entry which is preliminary data.</text>
</comment>
<evidence type="ECO:0000313" key="4">
    <source>
        <dbReference type="Proteomes" id="UP001459277"/>
    </source>
</evidence>
<proteinExistence type="predicted"/>
<protein>
    <recommendedName>
        <fullName evidence="2">DUF4283 domain-containing protein</fullName>
    </recommendedName>
</protein>
<name>A0AAW2DAP5_9ROSI</name>
<accession>A0AAW2DAP5</accession>
<dbReference type="Proteomes" id="UP001459277">
    <property type="component" value="Unassembled WGS sequence"/>
</dbReference>
<organism evidence="3 4">
    <name type="scientific">Lithocarpus litseifolius</name>
    <dbReference type="NCBI Taxonomy" id="425828"/>
    <lineage>
        <taxon>Eukaryota</taxon>
        <taxon>Viridiplantae</taxon>
        <taxon>Streptophyta</taxon>
        <taxon>Embryophyta</taxon>
        <taxon>Tracheophyta</taxon>
        <taxon>Spermatophyta</taxon>
        <taxon>Magnoliopsida</taxon>
        <taxon>eudicotyledons</taxon>
        <taxon>Gunneridae</taxon>
        <taxon>Pentapetalae</taxon>
        <taxon>rosids</taxon>
        <taxon>fabids</taxon>
        <taxon>Fagales</taxon>
        <taxon>Fagaceae</taxon>
        <taxon>Lithocarpus</taxon>
    </lineage>
</organism>
<feature type="domain" description="DUF4283" evidence="2">
    <location>
        <begin position="57"/>
        <end position="109"/>
    </location>
</feature>
<dbReference type="EMBL" id="JAZDWU010000003">
    <property type="protein sequence ID" value="KAL0007451.1"/>
    <property type="molecule type" value="Genomic_DNA"/>
</dbReference>
<dbReference type="InterPro" id="IPR025558">
    <property type="entry name" value="DUF4283"/>
</dbReference>
<feature type="compositionally biased region" description="Basic and acidic residues" evidence="1">
    <location>
        <begin position="1"/>
        <end position="25"/>
    </location>
</feature>
<evidence type="ECO:0000259" key="2">
    <source>
        <dbReference type="Pfam" id="PF14111"/>
    </source>
</evidence>
<dbReference type="Pfam" id="PF14111">
    <property type="entry name" value="DUF4283"/>
    <property type="match status" value="1"/>
</dbReference>
<dbReference type="InterPro" id="IPR040256">
    <property type="entry name" value="At4g02000-like"/>
</dbReference>